<dbReference type="CDD" id="cd00383">
    <property type="entry name" value="trans_reg_C"/>
    <property type="match status" value="1"/>
</dbReference>
<accession>A0A1H4KVV6</accession>
<dbReference type="Pfam" id="PF00072">
    <property type="entry name" value="Response_reg"/>
    <property type="match status" value="1"/>
</dbReference>
<keyword evidence="2" id="KW-0902">Two-component regulatory system</keyword>
<sequence length="225" mass="25673">MKILIIEDEPQMLQNMRQTLEREQYTVETASDYETAKSKIGIYDYDCILLDITLPDGNGLELLKLVKKLGKDDGVIIVSAKDSLDDRIKGLNLGADDYLPKPFHMAELHARVNAIVRRRTFDGNKFIEIGNVNIDPDSRSVHINENEVVLNRKEYDVLWYMVANKTRLVTKTALAEHVWGDHIDQTDSFDFIYSQIKNLRKKLSDAAATIEIEAVYGVGYKLLVL</sequence>
<evidence type="ECO:0000256" key="3">
    <source>
        <dbReference type="ARBA" id="ARBA00023015"/>
    </source>
</evidence>
<dbReference type="InterPro" id="IPR001867">
    <property type="entry name" value="OmpR/PhoB-type_DNA-bd"/>
</dbReference>
<dbReference type="EMBL" id="FNTB01000001">
    <property type="protein sequence ID" value="SEB62674.1"/>
    <property type="molecule type" value="Genomic_DNA"/>
</dbReference>
<reference evidence="10 11" key="1">
    <citation type="submission" date="2016-10" db="EMBL/GenBank/DDBJ databases">
        <authorList>
            <person name="de Groot N.N."/>
        </authorList>
    </citation>
    <scope>NUCLEOTIDE SEQUENCE [LARGE SCALE GENOMIC DNA]</scope>
    <source>
        <strain evidence="10 11">MAR_2009_71</strain>
    </source>
</reference>
<dbReference type="SMART" id="SM00448">
    <property type="entry name" value="REC"/>
    <property type="match status" value="1"/>
</dbReference>
<dbReference type="PANTHER" id="PTHR48111">
    <property type="entry name" value="REGULATOR OF RPOS"/>
    <property type="match status" value="1"/>
</dbReference>
<dbReference type="SMART" id="SM00862">
    <property type="entry name" value="Trans_reg_C"/>
    <property type="match status" value="1"/>
</dbReference>
<dbReference type="PROSITE" id="PS51755">
    <property type="entry name" value="OMPR_PHOB"/>
    <property type="match status" value="1"/>
</dbReference>
<keyword evidence="5" id="KW-0804">Transcription</keyword>
<keyword evidence="3" id="KW-0805">Transcription regulation</keyword>
<dbReference type="Gene3D" id="3.40.50.2300">
    <property type="match status" value="1"/>
</dbReference>
<gene>
    <name evidence="10" type="ORF">SAMN05192540_1101</name>
</gene>
<dbReference type="GO" id="GO:0005829">
    <property type="term" value="C:cytosol"/>
    <property type="evidence" value="ECO:0007669"/>
    <property type="project" value="TreeGrafter"/>
</dbReference>
<dbReference type="OrthoDB" id="9790442at2"/>
<dbReference type="InterPro" id="IPR001789">
    <property type="entry name" value="Sig_transdc_resp-reg_receiver"/>
</dbReference>
<evidence type="ECO:0000256" key="6">
    <source>
        <dbReference type="PROSITE-ProRule" id="PRU00169"/>
    </source>
</evidence>
<evidence type="ECO:0000256" key="5">
    <source>
        <dbReference type="ARBA" id="ARBA00023163"/>
    </source>
</evidence>
<dbReference type="InterPro" id="IPR011006">
    <property type="entry name" value="CheY-like_superfamily"/>
</dbReference>
<dbReference type="Proteomes" id="UP000183038">
    <property type="component" value="Unassembled WGS sequence"/>
</dbReference>
<proteinExistence type="predicted"/>
<dbReference type="PROSITE" id="PS50110">
    <property type="entry name" value="RESPONSE_REGULATORY"/>
    <property type="match status" value="1"/>
</dbReference>
<dbReference type="Pfam" id="PF00486">
    <property type="entry name" value="Trans_reg_C"/>
    <property type="match status" value="1"/>
</dbReference>
<dbReference type="GO" id="GO:0000976">
    <property type="term" value="F:transcription cis-regulatory region binding"/>
    <property type="evidence" value="ECO:0007669"/>
    <property type="project" value="TreeGrafter"/>
</dbReference>
<dbReference type="GO" id="GO:0032993">
    <property type="term" value="C:protein-DNA complex"/>
    <property type="evidence" value="ECO:0007669"/>
    <property type="project" value="TreeGrafter"/>
</dbReference>
<evidence type="ECO:0000313" key="11">
    <source>
        <dbReference type="Proteomes" id="UP000183038"/>
    </source>
</evidence>
<feature type="domain" description="OmpR/PhoB-type" evidence="9">
    <location>
        <begin position="124"/>
        <end position="224"/>
    </location>
</feature>
<evidence type="ECO:0000259" key="9">
    <source>
        <dbReference type="PROSITE" id="PS51755"/>
    </source>
</evidence>
<dbReference type="GO" id="GO:0006355">
    <property type="term" value="P:regulation of DNA-templated transcription"/>
    <property type="evidence" value="ECO:0007669"/>
    <property type="project" value="InterPro"/>
</dbReference>
<keyword evidence="4 7" id="KW-0238">DNA-binding</keyword>
<evidence type="ECO:0000313" key="10">
    <source>
        <dbReference type="EMBL" id="SEB62674.1"/>
    </source>
</evidence>
<organism evidence="10 11">
    <name type="scientific">Maribacter dokdonensis</name>
    <dbReference type="NCBI Taxonomy" id="320912"/>
    <lineage>
        <taxon>Bacteria</taxon>
        <taxon>Pseudomonadati</taxon>
        <taxon>Bacteroidota</taxon>
        <taxon>Flavobacteriia</taxon>
        <taxon>Flavobacteriales</taxon>
        <taxon>Flavobacteriaceae</taxon>
        <taxon>Maribacter</taxon>
    </lineage>
</organism>
<feature type="DNA-binding region" description="OmpR/PhoB-type" evidence="7">
    <location>
        <begin position="124"/>
        <end position="224"/>
    </location>
</feature>
<evidence type="ECO:0000259" key="8">
    <source>
        <dbReference type="PROSITE" id="PS50110"/>
    </source>
</evidence>
<dbReference type="AlphaFoldDB" id="A0A1H4KVV6"/>
<feature type="modified residue" description="4-aspartylphosphate" evidence="6">
    <location>
        <position position="51"/>
    </location>
</feature>
<evidence type="ECO:0000256" key="4">
    <source>
        <dbReference type="ARBA" id="ARBA00023125"/>
    </source>
</evidence>
<evidence type="ECO:0000256" key="1">
    <source>
        <dbReference type="ARBA" id="ARBA00022553"/>
    </source>
</evidence>
<dbReference type="PANTHER" id="PTHR48111:SF22">
    <property type="entry name" value="REGULATOR OF RPOS"/>
    <property type="match status" value="1"/>
</dbReference>
<dbReference type="Gene3D" id="6.10.250.690">
    <property type="match status" value="1"/>
</dbReference>
<dbReference type="InterPro" id="IPR036388">
    <property type="entry name" value="WH-like_DNA-bd_sf"/>
</dbReference>
<dbReference type="SUPFAM" id="SSF52172">
    <property type="entry name" value="CheY-like"/>
    <property type="match status" value="1"/>
</dbReference>
<dbReference type="Gene3D" id="1.10.10.10">
    <property type="entry name" value="Winged helix-like DNA-binding domain superfamily/Winged helix DNA-binding domain"/>
    <property type="match status" value="1"/>
</dbReference>
<evidence type="ECO:0000256" key="7">
    <source>
        <dbReference type="PROSITE-ProRule" id="PRU01091"/>
    </source>
</evidence>
<name>A0A1H4KVV6_9FLAO</name>
<dbReference type="GO" id="GO:0000156">
    <property type="term" value="F:phosphorelay response regulator activity"/>
    <property type="evidence" value="ECO:0007669"/>
    <property type="project" value="TreeGrafter"/>
</dbReference>
<dbReference type="InterPro" id="IPR039420">
    <property type="entry name" value="WalR-like"/>
</dbReference>
<protein>
    <submittedName>
        <fullName evidence="10">DNA-binding response regulator, OmpR family, contains REC and winged-helix (WHTH) domain</fullName>
    </submittedName>
</protein>
<feature type="domain" description="Response regulatory" evidence="8">
    <location>
        <begin position="2"/>
        <end position="116"/>
    </location>
</feature>
<evidence type="ECO:0000256" key="2">
    <source>
        <dbReference type="ARBA" id="ARBA00023012"/>
    </source>
</evidence>
<keyword evidence="1 6" id="KW-0597">Phosphoprotein</keyword>
<dbReference type="RefSeq" id="WP_074670742.1">
    <property type="nucleotide sequence ID" value="NZ_FNTB01000001.1"/>
</dbReference>